<dbReference type="PANTHER" id="PTHR22603:SF80">
    <property type="entry name" value="CHOLINE KINASE N-TERMINAL DOMAIN-CONTAINING PROTEIN"/>
    <property type="match status" value="1"/>
</dbReference>
<dbReference type="Pfam" id="PF01633">
    <property type="entry name" value="Choline_kinase"/>
    <property type="match status" value="1"/>
</dbReference>
<protein>
    <submittedName>
        <fullName evidence="2">(thale cress) hypothetical protein</fullName>
    </submittedName>
</protein>
<name>A0A7G2DZ77_ARATH</name>
<comment type="similarity">
    <text evidence="1">Belongs to the choline/ethanolamine kinase family.</text>
</comment>
<dbReference type="EMBL" id="LR881466">
    <property type="protein sequence ID" value="CAD5314441.1"/>
    <property type="molecule type" value="Genomic_DNA"/>
</dbReference>
<reference evidence="2 3" key="1">
    <citation type="submission" date="2020-09" db="EMBL/GenBank/DDBJ databases">
        <authorList>
            <person name="Ashkenazy H."/>
        </authorList>
    </citation>
    <scope>NUCLEOTIDE SEQUENCE [LARGE SCALE GENOMIC DNA]</scope>
    <source>
        <strain evidence="3">cv. Cdm-0</strain>
    </source>
</reference>
<evidence type="ECO:0000313" key="2">
    <source>
        <dbReference type="EMBL" id="CAD5314441.1"/>
    </source>
</evidence>
<sequence length="257" mass="29035">MISRHVTFQEDILPLQATHTKIDSAYEFLEAETQLTQIQKCLLLTPSIPTVTATPPVQPAAPAAILQPPQQMLLLKGDFHNLTGDLLFNRKDEIRTFEVVSRYGHGPKLLGRFSGGRIEEFINARTLSAANLRDAEVPTRVAAKLREFHGINIPGDRNALIWDRMRNWLRQAKSLCTPEDLAEFGLDKIEDEIYLLEHELQDKCKQQEIGFCHNDLQYGNIMIDEDTNAITIIEKRNEGGSSITTSALQAKNQKKMT</sequence>
<gene>
    <name evidence="2" type="ORF">AT9943_LOCUS2878</name>
</gene>
<evidence type="ECO:0000313" key="3">
    <source>
        <dbReference type="Proteomes" id="UP000516314"/>
    </source>
</evidence>
<evidence type="ECO:0000256" key="1">
    <source>
        <dbReference type="ARBA" id="ARBA00038211"/>
    </source>
</evidence>
<dbReference type="Proteomes" id="UP000516314">
    <property type="component" value="Chromosome 1"/>
</dbReference>
<accession>A0A7G2DZ77</accession>
<dbReference type="AlphaFoldDB" id="A0A7G2DZ77"/>
<dbReference type="InterPro" id="IPR011009">
    <property type="entry name" value="Kinase-like_dom_sf"/>
</dbReference>
<dbReference type="Gene3D" id="3.90.1200.10">
    <property type="match status" value="1"/>
</dbReference>
<organism evidence="2 3">
    <name type="scientific">Arabidopsis thaliana</name>
    <name type="common">Mouse-ear cress</name>
    <dbReference type="NCBI Taxonomy" id="3702"/>
    <lineage>
        <taxon>Eukaryota</taxon>
        <taxon>Viridiplantae</taxon>
        <taxon>Streptophyta</taxon>
        <taxon>Embryophyta</taxon>
        <taxon>Tracheophyta</taxon>
        <taxon>Spermatophyta</taxon>
        <taxon>Magnoliopsida</taxon>
        <taxon>eudicotyledons</taxon>
        <taxon>Gunneridae</taxon>
        <taxon>Pentapetalae</taxon>
        <taxon>rosids</taxon>
        <taxon>malvids</taxon>
        <taxon>Brassicales</taxon>
        <taxon>Brassicaceae</taxon>
        <taxon>Camelineae</taxon>
        <taxon>Arabidopsis</taxon>
    </lineage>
</organism>
<proteinExistence type="inferred from homology"/>
<dbReference type="SUPFAM" id="SSF56112">
    <property type="entry name" value="Protein kinase-like (PK-like)"/>
    <property type="match status" value="1"/>
</dbReference>
<dbReference type="PANTHER" id="PTHR22603">
    <property type="entry name" value="CHOLINE/ETHANOALAMINE KINASE"/>
    <property type="match status" value="1"/>
</dbReference>